<feature type="transmembrane region" description="Helical" evidence="9">
    <location>
        <begin position="127"/>
        <end position="145"/>
    </location>
</feature>
<protein>
    <submittedName>
        <fullName evidence="10">Uncharacterized protein</fullName>
    </submittedName>
</protein>
<dbReference type="PANTHER" id="PTHR30574">
    <property type="entry name" value="INNER MEMBRANE PROTEIN YEDE"/>
    <property type="match status" value="1"/>
</dbReference>
<evidence type="ECO:0000256" key="1">
    <source>
        <dbReference type="ARBA" id="ARBA00004429"/>
    </source>
</evidence>
<keyword evidence="11" id="KW-1185">Reference proteome</keyword>
<keyword evidence="5 9" id="KW-0812">Transmembrane</keyword>
<proteinExistence type="inferred from homology"/>
<keyword evidence="3" id="KW-1003">Cell membrane</keyword>
<keyword evidence="4" id="KW-0997">Cell inner membrane</keyword>
<evidence type="ECO:0000313" key="10">
    <source>
        <dbReference type="EMBL" id="SHL42797.1"/>
    </source>
</evidence>
<dbReference type="AlphaFoldDB" id="A0A1M7AJG8"/>
<feature type="transmembrane region" description="Helical" evidence="9">
    <location>
        <begin position="12"/>
        <end position="31"/>
    </location>
</feature>
<dbReference type="EMBL" id="FRBL01000003">
    <property type="protein sequence ID" value="SHL42797.1"/>
    <property type="molecule type" value="Genomic_DNA"/>
</dbReference>
<reference evidence="10 11" key="1">
    <citation type="submission" date="2016-11" db="EMBL/GenBank/DDBJ databases">
        <authorList>
            <person name="Jaros S."/>
            <person name="Januszkiewicz K."/>
            <person name="Wedrychowicz H."/>
        </authorList>
    </citation>
    <scope>NUCLEOTIDE SEQUENCE [LARGE SCALE GENOMIC DNA]</scope>
    <source>
        <strain evidence="10 11">DSM 27406</strain>
    </source>
</reference>
<name>A0A1M7AJG8_9BACT</name>
<dbReference type="GO" id="GO:0005886">
    <property type="term" value="C:plasma membrane"/>
    <property type="evidence" value="ECO:0007669"/>
    <property type="project" value="UniProtKB-SubCell"/>
</dbReference>
<feature type="transmembrane region" description="Helical" evidence="9">
    <location>
        <begin position="64"/>
        <end position="84"/>
    </location>
</feature>
<dbReference type="OrthoDB" id="9814020at2"/>
<evidence type="ECO:0000256" key="3">
    <source>
        <dbReference type="ARBA" id="ARBA00022475"/>
    </source>
</evidence>
<evidence type="ECO:0000256" key="6">
    <source>
        <dbReference type="ARBA" id="ARBA00022989"/>
    </source>
</evidence>
<comment type="similarity">
    <text evidence="8">Belongs to the TsuA/YedE (TC 9.B.102) family.</text>
</comment>
<keyword evidence="6 9" id="KW-1133">Transmembrane helix</keyword>
<gene>
    <name evidence="10" type="ORF">SAMN05444266_103305</name>
</gene>
<dbReference type="InterPro" id="IPR007272">
    <property type="entry name" value="Sulf_transp_TsuA/YedE"/>
</dbReference>
<keyword evidence="7 9" id="KW-0472">Membrane</keyword>
<dbReference type="RefSeq" id="WP_073080078.1">
    <property type="nucleotide sequence ID" value="NZ_FRBL01000003.1"/>
</dbReference>
<evidence type="ECO:0000256" key="8">
    <source>
        <dbReference type="ARBA" id="ARBA00035655"/>
    </source>
</evidence>
<dbReference type="Proteomes" id="UP000184420">
    <property type="component" value="Unassembled WGS sequence"/>
</dbReference>
<organism evidence="10 11">
    <name type="scientific">Chitinophaga jiangningensis</name>
    <dbReference type="NCBI Taxonomy" id="1419482"/>
    <lineage>
        <taxon>Bacteria</taxon>
        <taxon>Pseudomonadati</taxon>
        <taxon>Bacteroidota</taxon>
        <taxon>Chitinophagia</taxon>
        <taxon>Chitinophagales</taxon>
        <taxon>Chitinophagaceae</taxon>
        <taxon>Chitinophaga</taxon>
    </lineage>
</organism>
<dbReference type="STRING" id="1419482.SAMN05444266_103305"/>
<evidence type="ECO:0000313" key="11">
    <source>
        <dbReference type="Proteomes" id="UP000184420"/>
    </source>
</evidence>
<evidence type="ECO:0000256" key="4">
    <source>
        <dbReference type="ARBA" id="ARBA00022519"/>
    </source>
</evidence>
<accession>A0A1M7AJG8</accession>
<evidence type="ECO:0000256" key="2">
    <source>
        <dbReference type="ARBA" id="ARBA00022448"/>
    </source>
</evidence>
<evidence type="ECO:0000256" key="9">
    <source>
        <dbReference type="SAM" id="Phobius"/>
    </source>
</evidence>
<evidence type="ECO:0000256" key="7">
    <source>
        <dbReference type="ARBA" id="ARBA00023136"/>
    </source>
</evidence>
<dbReference type="PANTHER" id="PTHR30574:SF1">
    <property type="entry name" value="SULPHUR TRANSPORT DOMAIN-CONTAINING PROTEIN"/>
    <property type="match status" value="1"/>
</dbReference>
<feature type="transmembrane region" description="Helical" evidence="9">
    <location>
        <begin position="165"/>
        <end position="187"/>
    </location>
</feature>
<dbReference type="Pfam" id="PF04143">
    <property type="entry name" value="Sulf_transp"/>
    <property type="match status" value="1"/>
</dbReference>
<sequence length="192" mass="21005">MSIIQFIQQPWHWAVGGVFIGLTVPLLLLLGNKTLGISSTLRQICAACFPADISFFKYDWKAQAWNLFFVGGILIGGILAGCFLEGNAPVEVAAATQQRLQVYHITDFSQLLPIEIFNWNNLFTMKGLIFFVIGGFLVGFGTRYAGGCTSGHSIMGLSNLQWPSLVATICFMAGGFFSANVIVPWIFKLLNA</sequence>
<keyword evidence="2" id="KW-0813">Transport</keyword>
<comment type="subcellular location">
    <subcellularLocation>
        <location evidence="1">Cell inner membrane</location>
        <topology evidence="1">Multi-pass membrane protein</topology>
    </subcellularLocation>
</comment>
<evidence type="ECO:0000256" key="5">
    <source>
        <dbReference type="ARBA" id="ARBA00022692"/>
    </source>
</evidence>